<dbReference type="PANTHER" id="PTHR47894">
    <property type="entry name" value="HTH-TYPE TRANSCRIPTIONAL REGULATOR GADX"/>
    <property type="match status" value="1"/>
</dbReference>
<dbReference type="PRINTS" id="PR00032">
    <property type="entry name" value="HTHARAC"/>
</dbReference>
<dbReference type="GO" id="GO:0003700">
    <property type="term" value="F:DNA-binding transcription factor activity"/>
    <property type="evidence" value="ECO:0007669"/>
    <property type="project" value="InterPro"/>
</dbReference>
<accession>A0A7U7I8N4</accession>
<dbReference type="Gene3D" id="1.10.10.60">
    <property type="entry name" value="Homeodomain-like"/>
    <property type="match status" value="1"/>
</dbReference>
<dbReference type="Proteomes" id="UP000583387">
    <property type="component" value="Unassembled WGS sequence"/>
</dbReference>
<name>A0A7U7I8N4_9GAMM</name>
<dbReference type="GO" id="GO:0000976">
    <property type="term" value="F:transcription cis-regulatory region binding"/>
    <property type="evidence" value="ECO:0007669"/>
    <property type="project" value="TreeGrafter"/>
</dbReference>
<dbReference type="RefSeq" id="WP_187670803.1">
    <property type="nucleotide sequence ID" value="NZ_CAJFCI010000035.1"/>
</dbReference>
<dbReference type="Pfam" id="PF12833">
    <property type="entry name" value="HTH_18"/>
    <property type="match status" value="1"/>
</dbReference>
<evidence type="ECO:0000259" key="4">
    <source>
        <dbReference type="PROSITE" id="PS01124"/>
    </source>
</evidence>
<dbReference type="Pfam" id="PF12625">
    <property type="entry name" value="Arabinose_bd"/>
    <property type="match status" value="1"/>
</dbReference>
<dbReference type="PROSITE" id="PS01124">
    <property type="entry name" value="HTH_ARAC_FAMILY_2"/>
    <property type="match status" value="1"/>
</dbReference>
<evidence type="ECO:0000313" key="5">
    <source>
        <dbReference type="EMBL" id="CAD5107455.1"/>
    </source>
</evidence>
<evidence type="ECO:0000256" key="3">
    <source>
        <dbReference type="ARBA" id="ARBA00023163"/>
    </source>
</evidence>
<dbReference type="SUPFAM" id="SSF46689">
    <property type="entry name" value="Homeodomain-like"/>
    <property type="match status" value="1"/>
</dbReference>
<gene>
    <name evidence="5" type="primary">virS_2</name>
    <name evidence="5" type="ORF">PSEWESI4_01728</name>
</gene>
<protein>
    <submittedName>
        <fullName evidence="5">HTH-type transcriptional regulator VirS</fullName>
    </submittedName>
</protein>
<dbReference type="InterPro" id="IPR032687">
    <property type="entry name" value="AraC-type_N"/>
</dbReference>
<dbReference type="InterPro" id="IPR018060">
    <property type="entry name" value="HTH_AraC"/>
</dbReference>
<feature type="domain" description="HTH araC/xylS-type" evidence="4">
    <location>
        <begin position="231"/>
        <end position="329"/>
    </location>
</feature>
<keyword evidence="3" id="KW-0804">Transcription</keyword>
<dbReference type="InterPro" id="IPR009057">
    <property type="entry name" value="Homeodomain-like_sf"/>
</dbReference>
<dbReference type="GO" id="GO:0005829">
    <property type="term" value="C:cytosol"/>
    <property type="evidence" value="ECO:0007669"/>
    <property type="project" value="TreeGrafter"/>
</dbReference>
<evidence type="ECO:0000313" key="6">
    <source>
        <dbReference type="Proteomes" id="UP000583387"/>
    </source>
</evidence>
<comment type="caution">
    <text evidence="5">The sequence shown here is derived from an EMBL/GenBank/DDBJ whole genome shotgun (WGS) entry which is preliminary data.</text>
</comment>
<evidence type="ECO:0000256" key="1">
    <source>
        <dbReference type="ARBA" id="ARBA00023015"/>
    </source>
</evidence>
<keyword evidence="1" id="KW-0805">Transcription regulation</keyword>
<dbReference type="InterPro" id="IPR020449">
    <property type="entry name" value="Tscrpt_reg_AraC-type_HTH"/>
</dbReference>
<proteinExistence type="predicted"/>
<evidence type="ECO:0000256" key="2">
    <source>
        <dbReference type="ARBA" id="ARBA00023125"/>
    </source>
</evidence>
<reference evidence="5 6" key="1">
    <citation type="submission" date="2020-08" db="EMBL/GenBank/DDBJ databases">
        <authorList>
            <person name="Criscuolo A."/>
        </authorList>
    </citation>
    <scope>NUCLEOTIDE SEQUENCE [LARGE SCALE GENOMIC DNA]</scope>
    <source>
        <strain evidence="5">CIP111764</strain>
    </source>
</reference>
<keyword evidence="2" id="KW-0238">DNA-binding</keyword>
<dbReference type="AlphaFoldDB" id="A0A7U7I8N4"/>
<dbReference type="SMART" id="SM00342">
    <property type="entry name" value="HTH_ARAC"/>
    <property type="match status" value="1"/>
</dbReference>
<dbReference type="PANTHER" id="PTHR47894:SF4">
    <property type="entry name" value="HTH-TYPE TRANSCRIPTIONAL REGULATOR GADX"/>
    <property type="match status" value="1"/>
</dbReference>
<dbReference type="EMBL" id="CAJFCI010000035">
    <property type="protein sequence ID" value="CAD5107455.1"/>
    <property type="molecule type" value="Genomic_DNA"/>
</dbReference>
<keyword evidence="6" id="KW-1185">Reference proteome</keyword>
<organism evidence="5 6">
    <name type="scientific">Zestomonas carbonaria</name>
    <dbReference type="NCBI Taxonomy" id="2762745"/>
    <lineage>
        <taxon>Bacteria</taxon>
        <taxon>Pseudomonadati</taxon>
        <taxon>Pseudomonadota</taxon>
        <taxon>Gammaproteobacteria</taxon>
        <taxon>Pseudomonadales</taxon>
        <taxon>Pseudomonadaceae</taxon>
        <taxon>Zestomonas</taxon>
    </lineage>
</organism>
<sequence length="344" mass="38529">MSLSLHNTMNPEFLLSRYADQLSPFLEEAGLDQSVFTDSEAVCSAAAWIKLLELAGKHLDDSIGLRFGNALRSTDLGVLGQALRSMDRLEDMLHGVSRYAVTRSQVEKIEISLSGNLVTISYQITDPTILPRRQDAELTLALFLSCIRELSASAVSPLRVDFEHAAPKDLRLHRETFHCPLHFNQDCNRLHFDKSLLDLPVHTANKRLLQALQPFLEEQRKLRSQPVSLLSEVSQAIAGELRLGRVGVVQVAESLHMSVRTLQRRLGELDLEFGELVEEVRRALALEYVGNSNYRLTDVALMLGYTEASSFSRAFRRWTDLTPREYRKKAGLESPSAALGACKA</sequence>